<sequence length="599" mass="67333">MSSTTTSSSSTHSPLHIQPPPSSSHHSRSRSSSTEALSRLWINPLGATPFYADNPVFSFLVQWNLTWVVAIAVAWFTRSVFVTLIVSVLVVIVVRDTRRVWVQKSSQLEVEEGRRTFQNFRQSVLTRLGESVHNLRLSRASKRYSKNLSKKSRRRALSTTEDSIEIPRPNIIPYSHGGYFGAAPFMLSDVQWISILRILQPDVFVEVARRIFAPSNYLIHWAENNPVCCAYGVLKEMKGEGGEKKESDKTQDIVIEWDVFLDPGIVSSFLQCRDPQERRHLSEALFKKMLIAHGSTPQLFIEQTGILKGYNFWRVKQAKKSLGGGMSAYDWLVLFSKALEMGCEAGKELEEKPEIQSLADALNKIKGVMGQDLKIFLDIKSRGVPGEVWAAMVEQIHTYPSIQIQGCGSFVIEEVRGINSLCGINEVFFFHSAGDLQHAIHQKNVRPGDRVFFNAGSLLWDFPNTFAKMKRATIEKLTVRTEKDLKELYKLKPYALCRSAGSTMSTNSGSTVQDYVEAFSLTVGLYVQEFSIDESAAELLINHANENQHVFSRGMAWGGIGGMTISGVQPSMLQNTDGLWAQRLCGRGWDEEKHPFQVK</sequence>
<keyword evidence="2" id="KW-0812">Transmembrane</keyword>
<evidence type="ECO:0000256" key="2">
    <source>
        <dbReference type="SAM" id="Phobius"/>
    </source>
</evidence>
<evidence type="ECO:0000256" key="1">
    <source>
        <dbReference type="SAM" id="MobiDB-lite"/>
    </source>
</evidence>
<dbReference type="Proteomes" id="UP001165085">
    <property type="component" value="Unassembled WGS sequence"/>
</dbReference>
<comment type="caution">
    <text evidence="3">The sequence shown here is derived from an EMBL/GenBank/DDBJ whole genome shotgun (WGS) entry which is preliminary data.</text>
</comment>
<reference evidence="4" key="1">
    <citation type="journal article" date="2023" name="Commun. Biol.">
        <title>Genome analysis of Parmales, the sister group of diatoms, reveals the evolutionary specialization of diatoms from phago-mixotrophs to photoautotrophs.</title>
        <authorList>
            <person name="Ban H."/>
            <person name="Sato S."/>
            <person name="Yoshikawa S."/>
            <person name="Yamada K."/>
            <person name="Nakamura Y."/>
            <person name="Ichinomiya M."/>
            <person name="Sato N."/>
            <person name="Blanc-Mathieu R."/>
            <person name="Endo H."/>
            <person name="Kuwata A."/>
            <person name="Ogata H."/>
        </authorList>
    </citation>
    <scope>NUCLEOTIDE SEQUENCE [LARGE SCALE GENOMIC DNA]</scope>
    <source>
        <strain evidence="4">NIES 3701</strain>
    </source>
</reference>
<feature type="transmembrane region" description="Helical" evidence="2">
    <location>
        <begin position="67"/>
        <end position="94"/>
    </location>
</feature>
<gene>
    <name evidence="3" type="ORF">TrST_g11620</name>
</gene>
<protein>
    <submittedName>
        <fullName evidence="3">Uncharacterized protein</fullName>
    </submittedName>
</protein>
<keyword evidence="2" id="KW-1133">Transmembrane helix</keyword>
<organism evidence="3 4">
    <name type="scientific">Triparma strigata</name>
    <dbReference type="NCBI Taxonomy" id="1606541"/>
    <lineage>
        <taxon>Eukaryota</taxon>
        <taxon>Sar</taxon>
        <taxon>Stramenopiles</taxon>
        <taxon>Ochrophyta</taxon>
        <taxon>Bolidophyceae</taxon>
        <taxon>Parmales</taxon>
        <taxon>Triparmaceae</taxon>
        <taxon>Triparma</taxon>
    </lineage>
</organism>
<proteinExistence type="predicted"/>
<evidence type="ECO:0000313" key="4">
    <source>
        <dbReference type="Proteomes" id="UP001165085"/>
    </source>
</evidence>
<keyword evidence="4" id="KW-1185">Reference proteome</keyword>
<accession>A0A9W7EQD8</accession>
<feature type="region of interest" description="Disordered" evidence="1">
    <location>
        <begin position="1"/>
        <end position="30"/>
    </location>
</feature>
<dbReference type="OrthoDB" id="193843at2759"/>
<dbReference type="AlphaFoldDB" id="A0A9W7EQD8"/>
<name>A0A9W7EQD8_9STRA</name>
<keyword evidence="2" id="KW-0472">Membrane</keyword>
<dbReference type="EMBL" id="BRXY01000308">
    <property type="protein sequence ID" value="GMH85843.1"/>
    <property type="molecule type" value="Genomic_DNA"/>
</dbReference>
<evidence type="ECO:0000313" key="3">
    <source>
        <dbReference type="EMBL" id="GMH85843.1"/>
    </source>
</evidence>
<feature type="compositionally biased region" description="Low complexity" evidence="1">
    <location>
        <begin position="1"/>
        <end position="16"/>
    </location>
</feature>